<dbReference type="RefSeq" id="WP_251808377.1">
    <property type="nucleotide sequence ID" value="NZ_CP166679.1"/>
</dbReference>
<feature type="domain" description="SGNH hydrolase-type esterase" evidence="2">
    <location>
        <begin position="57"/>
        <end position="204"/>
    </location>
</feature>
<evidence type="ECO:0000259" key="2">
    <source>
        <dbReference type="Pfam" id="PF13472"/>
    </source>
</evidence>
<feature type="chain" id="PRO_5046087643" evidence="1">
    <location>
        <begin position="18"/>
        <end position="222"/>
    </location>
</feature>
<keyword evidence="4" id="KW-1185">Reference proteome</keyword>
<accession>A0ABW5VII7</accession>
<dbReference type="InterPro" id="IPR013830">
    <property type="entry name" value="SGNH_hydro"/>
</dbReference>
<dbReference type="SUPFAM" id="SSF52266">
    <property type="entry name" value="SGNH hydrolase"/>
    <property type="match status" value="1"/>
</dbReference>
<dbReference type="Proteomes" id="UP001597532">
    <property type="component" value="Unassembled WGS sequence"/>
</dbReference>
<dbReference type="InterPro" id="IPR036514">
    <property type="entry name" value="SGNH_hydro_sf"/>
</dbReference>
<comment type="caution">
    <text evidence="3">The sequence shown here is derived from an EMBL/GenBank/DDBJ whole genome shotgun (WGS) entry which is preliminary data.</text>
</comment>
<reference evidence="4" key="1">
    <citation type="journal article" date="2019" name="Int. J. Syst. Evol. Microbiol.">
        <title>The Global Catalogue of Microorganisms (GCM) 10K type strain sequencing project: providing services to taxonomists for standard genome sequencing and annotation.</title>
        <authorList>
            <consortium name="The Broad Institute Genomics Platform"/>
            <consortium name="The Broad Institute Genome Sequencing Center for Infectious Disease"/>
            <person name="Wu L."/>
            <person name="Ma J."/>
        </authorList>
    </citation>
    <scope>NUCLEOTIDE SEQUENCE [LARGE SCALE GENOMIC DNA]</scope>
    <source>
        <strain evidence="4">KCTC 52924</strain>
    </source>
</reference>
<evidence type="ECO:0000313" key="4">
    <source>
        <dbReference type="Proteomes" id="UP001597532"/>
    </source>
</evidence>
<evidence type="ECO:0000256" key="1">
    <source>
        <dbReference type="SAM" id="SignalP"/>
    </source>
</evidence>
<organism evidence="3 4">
    <name type="scientific">Arenibacter antarcticus</name>
    <dbReference type="NCBI Taxonomy" id="2040469"/>
    <lineage>
        <taxon>Bacteria</taxon>
        <taxon>Pseudomonadati</taxon>
        <taxon>Bacteroidota</taxon>
        <taxon>Flavobacteriia</taxon>
        <taxon>Flavobacteriales</taxon>
        <taxon>Flavobacteriaceae</taxon>
        <taxon>Arenibacter</taxon>
    </lineage>
</organism>
<gene>
    <name evidence="3" type="ORF">ACFS1K_16715</name>
</gene>
<dbReference type="InterPro" id="IPR051532">
    <property type="entry name" value="Ester_Hydrolysis_Enzymes"/>
</dbReference>
<name>A0ABW5VII7_9FLAO</name>
<dbReference type="Pfam" id="PF13472">
    <property type="entry name" value="Lipase_GDSL_2"/>
    <property type="match status" value="1"/>
</dbReference>
<dbReference type="EMBL" id="JBHUOK010000033">
    <property type="protein sequence ID" value="MFD2791417.1"/>
    <property type="molecule type" value="Genomic_DNA"/>
</dbReference>
<feature type="signal peptide" evidence="1">
    <location>
        <begin position="1"/>
        <end position="17"/>
    </location>
</feature>
<protein>
    <submittedName>
        <fullName evidence="3">GDSL-type esterase/lipase family protein</fullName>
    </submittedName>
</protein>
<dbReference type="Gene3D" id="3.40.50.1110">
    <property type="entry name" value="SGNH hydrolase"/>
    <property type="match status" value="1"/>
</dbReference>
<sequence length="222" mass="25662">MKPLLYLLFLFSTIVIGQQNSAFQNEVLALQMKYDTIWDVKKETIVFTGSSSIRMWKNLEAMFPDHQIVNTGFGGSQASDLLKYEQELILKFKPKMVFIYEGDNDIVSHKKPREIIGTTKQIISNIKKSGNDVQIILIAAKPSISRWGYKRTYKKLNRKFKKLARKESGVEYADVWSAMLDGKNVKQDIFLADKLHMNQKGYDLWFSVIAPFMNTKNTYSLK</sequence>
<dbReference type="PANTHER" id="PTHR30383:SF5">
    <property type="entry name" value="SGNH HYDROLASE-TYPE ESTERASE DOMAIN-CONTAINING PROTEIN"/>
    <property type="match status" value="1"/>
</dbReference>
<keyword evidence="1" id="KW-0732">Signal</keyword>
<dbReference type="PANTHER" id="PTHR30383">
    <property type="entry name" value="THIOESTERASE 1/PROTEASE 1/LYSOPHOSPHOLIPASE L1"/>
    <property type="match status" value="1"/>
</dbReference>
<proteinExistence type="predicted"/>
<evidence type="ECO:0000313" key="3">
    <source>
        <dbReference type="EMBL" id="MFD2791417.1"/>
    </source>
</evidence>